<sequence length="1107" mass="125551">MNVSIEVLRRRGVDYLANLVRELEQEKVNSNCEYTKSLNDLNTKLQNGVVEIQNLRQRNKDLNVENEDLKNVCLYLDDERLKLAKLLEEWNNFGKYIFQHFEDKTNSCKIDIDRLEANHKEIILENSHLKQLLSLNSSGKIEQTAIKFDQIRKRGDGSSSPSSTSLEIGRTNNHSSNSYTNFSAINTPPSSDISSISEDTKYVQDKVKSFTSTKKNASINKVNFPNSCSDVRKDFNDLQIGKNHSLPQIANNNNSHNINNNNINYKIGNSNRNSNNNVSAKIRCYSVSSLNRKNVNDNKNEVISSFQPTPSSSSSLLTSSSLSKLNYQYDNVPLVVPPLPLQASSSGPLFIGHDIKSRNLFSLPSPSSSSSQPSSYHHYNLQHASSTSATTTASSSMTKPYYQQMKMSSSSLPSTLYNSQHQQQIKSGLPMTYYYDEASQKQFHHQQHQQQNLQQQPLQQQLENSTYLQSHGTQQRQQQNFTPAQHKLQQIIMQSDVNSINKNISKNININKNINPPYNNIIGYQAVQSNRIYDSTVQKMPNQTYMVIKLLSFLAVIKLVLKIESSTSQKMQSNYSANSGSNSNRLNNNTIAEDDDDNDNVVSSDREKIRQACNQWQRRFFKLQHHLASPTDNNDNFFLSFDYFDSDEDQSVVSNLNKRGSIDLKNCTELCSALKFGQYLHVFSIKTKYRNQQRIYYLAADSHEEMDRWFSILCHVLELGKADPPIPPRTTEDVYFQKQQLKQQHLKQEQQHQQQLQQPQRHQQKLSKDYFQMRRRNSFHCSRNNNNSSSNNNANNNFSSTMDSKVKHKNKSTDMLFVDQHVPDTSPNQQFDEYIRLDDCFSGSSYISSLKNSNKFNNKSSNKMEAWNSANFDKQTKKLSKVSNLSTNAAGYSMQSNKTNNKQKPYKTSQMSQSSYDCSKTGLLLANTSTSSTVTTTTPATKSSTTAAAPSLRSSFNKNCKSFTNLNTHQFDINSFHSSSNNNIRKHISTSKLMSTTCTKPSTTSTFSKKSSTRTVFLNNSFAPSRFFLKDPSTFELTNYNSNNTNNNNSSNNNVGDKVDVANKNKIKSCSVGVGGNKSNFSPGDPRNNNIMISSQWFAVLMECLIG</sequence>
<feature type="region of interest" description="Disordered" evidence="6">
    <location>
        <begin position="779"/>
        <end position="807"/>
    </location>
</feature>
<comment type="similarity">
    <text evidence="2">Belongs to the CCDC85 family.</text>
</comment>
<keyword evidence="3" id="KW-0965">Cell junction</keyword>
<dbReference type="PROSITE" id="PS50003">
    <property type="entry name" value="PH_DOMAIN"/>
    <property type="match status" value="1"/>
</dbReference>
<keyword evidence="10" id="KW-1185">Reference proteome</keyword>
<comment type="subcellular location">
    <subcellularLocation>
        <location evidence="1">Cell junction</location>
        <location evidence="1">Adherens junction</location>
    </subcellularLocation>
</comment>
<organism evidence="9 10">
    <name type="scientific">Helobdella robusta</name>
    <name type="common">Californian leech</name>
    <dbReference type="NCBI Taxonomy" id="6412"/>
    <lineage>
        <taxon>Eukaryota</taxon>
        <taxon>Metazoa</taxon>
        <taxon>Spiralia</taxon>
        <taxon>Lophotrochozoa</taxon>
        <taxon>Annelida</taxon>
        <taxon>Clitellata</taxon>
        <taxon>Hirudinea</taxon>
        <taxon>Rhynchobdellida</taxon>
        <taxon>Glossiphoniidae</taxon>
        <taxon>Helobdella</taxon>
    </lineage>
</organism>
<reference evidence="9" key="3">
    <citation type="submission" date="2015-06" db="UniProtKB">
        <authorList>
            <consortium name="EnsemblMetazoa"/>
        </authorList>
    </citation>
    <scope>IDENTIFICATION</scope>
</reference>
<dbReference type="RefSeq" id="XP_009026016.1">
    <property type="nucleotide sequence ID" value="XM_009027768.1"/>
</dbReference>
<feature type="coiled-coil region" evidence="5">
    <location>
        <begin position="38"/>
        <end position="72"/>
    </location>
</feature>
<evidence type="ECO:0000259" key="7">
    <source>
        <dbReference type="PROSITE" id="PS50003"/>
    </source>
</evidence>
<reference evidence="10" key="1">
    <citation type="submission" date="2012-12" db="EMBL/GenBank/DDBJ databases">
        <authorList>
            <person name="Hellsten U."/>
            <person name="Grimwood J."/>
            <person name="Chapman J.A."/>
            <person name="Shapiro H."/>
            <person name="Aerts A."/>
            <person name="Otillar R.P."/>
            <person name="Terry A.Y."/>
            <person name="Boore J.L."/>
            <person name="Simakov O."/>
            <person name="Marletaz F."/>
            <person name="Cho S.-J."/>
            <person name="Edsinger-Gonzales E."/>
            <person name="Havlak P."/>
            <person name="Kuo D.-H."/>
            <person name="Larsson T."/>
            <person name="Lv J."/>
            <person name="Arendt D."/>
            <person name="Savage R."/>
            <person name="Osoegawa K."/>
            <person name="de Jong P."/>
            <person name="Lindberg D.R."/>
            <person name="Seaver E.C."/>
            <person name="Weisblat D.A."/>
            <person name="Putnam N.H."/>
            <person name="Grigoriev I.V."/>
            <person name="Rokhsar D.S."/>
        </authorList>
    </citation>
    <scope>NUCLEOTIDE SEQUENCE</scope>
</reference>
<feature type="compositionally biased region" description="Low complexity" evidence="6">
    <location>
        <begin position="751"/>
        <end position="761"/>
    </location>
</feature>
<feature type="region of interest" description="Disordered" evidence="6">
    <location>
        <begin position="742"/>
        <end position="767"/>
    </location>
</feature>
<dbReference type="GeneID" id="20207008"/>
<feature type="compositionally biased region" description="Low complexity" evidence="6">
    <location>
        <begin position="573"/>
        <end position="589"/>
    </location>
</feature>
<dbReference type="HOGENOM" id="CLU_282333_0_0_1"/>
<reference evidence="8 10" key="2">
    <citation type="journal article" date="2013" name="Nature">
        <title>Insights into bilaterian evolution from three spiralian genomes.</title>
        <authorList>
            <person name="Simakov O."/>
            <person name="Marletaz F."/>
            <person name="Cho S.J."/>
            <person name="Edsinger-Gonzales E."/>
            <person name="Havlak P."/>
            <person name="Hellsten U."/>
            <person name="Kuo D.H."/>
            <person name="Larsson T."/>
            <person name="Lv J."/>
            <person name="Arendt D."/>
            <person name="Savage R."/>
            <person name="Osoegawa K."/>
            <person name="de Jong P."/>
            <person name="Grimwood J."/>
            <person name="Chapman J.A."/>
            <person name="Shapiro H."/>
            <person name="Aerts A."/>
            <person name="Otillar R.P."/>
            <person name="Terry A.Y."/>
            <person name="Boore J.L."/>
            <person name="Grigoriev I.V."/>
            <person name="Lindberg D.R."/>
            <person name="Seaver E.C."/>
            <person name="Weisblat D.A."/>
            <person name="Putnam N.H."/>
            <person name="Rokhsar D.S."/>
        </authorList>
    </citation>
    <scope>NUCLEOTIDE SEQUENCE</scope>
</reference>
<dbReference type="KEGG" id="hro:HELRODRAFT_178909"/>
<dbReference type="Pfam" id="PF00169">
    <property type="entry name" value="PH"/>
    <property type="match status" value="1"/>
</dbReference>
<dbReference type="GO" id="GO:0005912">
    <property type="term" value="C:adherens junction"/>
    <property type="evidence" value="ECO:0007669"/>
    <property type="project" value="UniProtKB-SubCell"/>
</dbReference>
<feature type="domain" description="PH" evidence="7">
    <location>
        <begin position="615"/>
        <end position="718"/>
    </location>
</feature>
<dbReference type="AlphaFoldDB" id="T1FDV9"/>
<dbReference type="Proteomes" id="UP000015101">
    <property type="component" value="Unassembled WGS sequence"/>
</dbReference>
<name>T1FDV9_HELRO</name>
<evidence type="ECO:0000313" key="8">
    <source>
        <dbReference type="EMBL" id="ESN95987.1"/>
    </source>
</evidence>
<dbReference type="Pfam" id="PF10226">
    <property type="entry name" value="CCDC85"/>
    <property type="match status" value="1"/>
</dbReference>
<evidence type="ECO:0000256" key="5">
    <source>
        <dbReference type="SAM" id="Coils"/>
    </source>
</evidence>
<keyword evidence="4 5" id="KW-0175">Coiled coil</keyword>
<dbReference type="OrthoDB" id="10056395at2759"/>
<protein>
    <recommendedName>
        <fullName evidence="7">PH domain-containing protein</fullName>
    </recommendedName>
</protein>
<accession>T1FDV9</accession>
<evidence type="ECO:0000256" key="1">
    <source>
        <dbReference type="ARBA" id="ARBA00004536"/>
    </source>
</evidence>
<dbReference type="EMBL" id="AMQM01006625">
    <property type="status" value="NOT_ANNOTATED_CDS"/>
    <property type="molecule type" value="Genomic_DNA"/>
</dbReference>
<dbReference type="InterPro" id="IPR011993">
    <property type="entry name" value="PH-like_dom_sf"/>
</dbReference>
<feature type="region of interest" description="Disordered" evidence="6">
    <location>
        <begin position="152"/>
        <end position="184"/>
    </location>
</feature>
<feature type="compositionally biased region" description="Low complexity" evidence="6">
    <location>
        <begin position="779"/>
        <end position="800"/>
    </location>
</feature>
<dbReference type="InParanoid" id="T1FDV9"/>
<gene>
    <name evidence="9" type="primary">20207008</name>
    <name evidence="8" type="ORF">HELRODRAFT_178909</name>
</gene>
<dbReference type="EMBL" id="KB097496">
    <property type="protein sequence ID" value="ESN95987.1"/>
    <property type="molecule type" value="Genomic_DNA"/>
</dbReference>
<feature type="region of interest" description="Disordered" evidence="6">
    <location>
        <begin position="571"/>
        <end position="602"/>
    </location>
</feature>
<evidence type="ECO:0000256" key="3">
    <source>
        <dbReference type="ARBA" id="ARBA00022949"/>
    </source>
</evidence>
<evidence type="ECO:0000313" key="10">
    <source>
        <dbReference type="Proteomes" id="UP000015101"/>
    </source>
</evidence>
<evidence type="ECO:0000256" key="6">
    <source>
        <dbReference type="SAM" id="MobiDB-lite"/>
    </source>
</evidence>
<dbReference type="PANTHER" id="PTHR13546">
    <property type="entry name" value="RE60986P"/>
    <property type="match status" value="1"/>
</dbReference>
<dbReference type="SUPFAM" id="SSF50729">
    <property type="entry name" value="PH domain-like"/>
    <property type="match status" value="1"/>
</dbReference>
<feature type="compositionally biased region" description="Polar residues" evidence="6">
    <location>
        <begin position="170"/>
        <end position="184"/>
    </location>
</feature>
<dbReference type="STRING" id="6412.T1FDV9"/>
<dbReference type="InterPro" id="IPR001849">
    <property type="entry name" value="PH_domain"/>
</dbReference>
<dbReference type="InterPro" id="IPR019359">
    <property type="entry name" value="CCDC85"/>
</dbReference>
<feature type="compositionally biased region" description="Low complexity" evidence="6">
    <location>
        <begin position="384"/>
        <end position="394"/>
    </location>
</feature>
<proteinExistence type="inferred from homology"/>
<feature type="compositionally biased region" description="Low complexity" evidence="6">
    <location>
        <begin position="362"/>
        <end position="375"/>
    </location>
</feature>
<dbReference type="eggNOG" id="KOG3819">
    <property type="taxonomic scope" value="Eukaryota"/>
</dbReference>
<evidence type="ECO:0000256" key="4">
    <source>
        <dbReference type="ARBA" id="ARBA00023054"/>
    </source>
</evidence>
<dbReference type="EnsemblMetazoa" id="HelroT178909">
    <property type="protein sequence ID" value="HelroP178909"/>
    <property type="gene ID" value="HelroG178909"/>
</dbReference>
<dbReference type="PANTHER" id="PTHR13546:SF15">
    <property type="entry name" value="CCDC85"/>
    <property type="match status" value="1"/>
</dbReference>
<dbReference type="SMART" id="SM00233">
    <property type="entry name" value="PH"/>
    <property type="match status" value="1"/>
</dbReference>
<dbReference type="CTD" id="20207008"/>
<feature type="region of interest" description="Disordered" evidence="6">
    <location>
        <begin position="362"/>
        <end position="394"/>
    </location>
</feature>
<evidence type="ECO:0000313" key="9">
    <source>
        <dbReference type="EnsemblMetazoa" id="HelroP178909"/>
    </source>
</evidence>
<dbReference type="Gene3D" id="2.30.29.30">
    <property type="entry name" value="Pleckstrin-homology domain (PH domain)/Phosphotyrosine-binding domain (PTB)"/>
    <property type="match status" value="1"/>
</dbReference>
<evidence type="ECO:0000256" key="2">
    <source>
        <dbReference type="ARBA" id="ARBA00009052"/>
    </source>
</evidence>